<dbReference type="AlphaFoldDB" id="A0A6J7PVP8"/>
<dbReference type="InterPro" id="IPR016064">
    <property type="entry name" value="NAD/diacylglycerol_kinase_sf"/>
</dbReference>
<sequence length="201" mass="22697">MVIQKGEEWGEHVHQQGVICTRDDHEVLSCLAFPIEGDIARTLGSETRMRSSTEQFNGREDWHKLPFDVIEIDIQLEVLRAAAHVRAGHLLWGECHILANVAFFKGVRVFAQSHPNDGKVEVLTVSREMKFRQRLLAAVKARKGSHLPHPHLSSRQLTNDCFLFSRPLPIFVDGKKVGISKELRISVVADAINIFIPGDHK</sequence>
<name>A0A6J7PVP8_9ZZZZ</name>
<protein>
    <submittedName>
        <fullName evidence="1">Unannotated protein</fullName>
    </submittedName>
</protein>
<evidence type="ECO:0000313" key="1">
    <source>
        <dbReference type="EMBL" id="CAB5009001.1"/>
    </source>
</evidence>
<proteinExistence type="predicted"/>
<dbReference type="Gene3D" id="2.60.200.40">
    <property type="match status" value="1"/>
</dbReference>
<dbReference type="EMBL" id="CAFBPN010000003">
    <property type="protein sequence ID" value="CAB5009001.1"/>
    <property type="molecule type" value="Genomic_DNA"/>
</dbReference>
<organism evidence="1">
    <name type="scientific">freshwater metagenome</name>
    <dbReference type="NCBI Taxonomy" id="449393"/>
    <lineage>
        <taxon>unclassified sequences</taxon>
        <taxon>metagenomes</taxon>
        <taxon>ecological metagenomes</taxon>
    </lineage>
</organism>
<gene>
    <name evidence="1" type="ORF">UFOPK4098_00173</name>
</gene>
<reference evidence="1" key="1">
    <citation type="submission" date="2020-05" db="EMBL/GenBank/DDBJ databases">
        <authorList>
            <person name="Chiriac C."/>
            <person name="Salcher M."/>
            <person name="Ghai R."/>
            <person name="Kavagutti S V."/>
        </authorList>
    </citation>
    <scope>NUCLEOTIDE SEQUENCE</scope>
</reference>
<accession>A0A6J7PVP8</accession>
<dbReference type="SUPFAM" id="SSF111331">
    <property type="entry name" value="NAD kinase/diacylglycerol kinase-like"/>
    <property type="match status" value="1"/>
</dbReference>